<dbReference type="RefSeq" id="WP_169506724.1">
    <property type="nucleotide sequence ID" value="NZ_JABBPN010000026.1"/>
</dbReference>
<organism evidence="2 3">
    <name type="scientific">Paenibacillus lemnae</name>
    <dbReference type="NCBI Taxonomy" id="1330551"/>
    <lineage>
        <taxon>Bacteria</taxon>
        <taxon>Bacillati</taxon>
        <taxon>Bacillota</taxon>
        <taxon>Bacilli</taxon>
        <taxon>Bacillales</taxon>
        <taxon>Paenibacillaceae</taxon>
        <taxon>Paenibacillus</taxon>
    </lineage>
</organism>
<keyword evidence="1" id="KW-0472">Membrane</keyword>
<feature type="transmembrane region" description="Helical" evidence="1">
    <location>
        <begin position="20"/>
        <end position="43"/>
    </location>
</feature>
<keyword evidence="1" id="KW-0812">Transmembrane</keyword>
<accession>A0A848MCT6</accession>
<dbReference type="Proteomes" id="UP000565468">
    <property type="component" value="Unassembled WGS sequence"/>
</dbReference>
<name>A0A848MCT6_PAELE</name>
<proteinExistence type="predicted"/>
<evidence type="ECO:0000313" key="2">
    <source>
        <dbReference type="EMBL" id="NMO97950.1"/>
    </source>
</evidence>
<evidence type="ECO:0000256" key="1">
    <source>
        <dbReference type="SAM" id="Phobius"/>
    </source>
</evidence>
<keyword evidence="3" id="KW-1185">Reference proteome</keyword>
<evidence type="ECO:0000313" key="3">
    <source>
        <dbReference type="Proteomes" id="UP000565468"/>
    </source>
</evidence>
<reference evidence="2 3" key="1">
    <citation type="submission" date="2020-04" db="EMBL/GenBank/DDBJ databases">
        <title>Paenibacillus algicola sp. nov., a novel marine bacterium producing alginate lyase.</title>
        <authorList>
            <person name="Huang H."/>
        </authorList>
    </citation>
    <scope>NUCLEOTIDE SEQUENCE [LARGE SCALE GENOMIC DNA]</scope>
    <source>
        <strain evidence="2 3">L7-75</strain>
    </source>
</reference>
<dbReference type="AlphaFoldDB" id="A0A848MCT6"/>
<comment type="caution">
    <text evidence="2">The sequence shown here is derived from an EMBL/GenBank/DDBJ whole genome shotgun (WGS) entry which is preliminary data.</text>
</comment>
<keyword evidence="1" id="KW-1133">Transmembrane helix</keyword>
<sequence length="58" mass="6506">MTKKVRVKSVRQGKSTQYELKKLTFIASILLLASVLIGLYVAWVNLYLPNNGTPELVV</sequence>
<gene>
    <name evidence="2" type="ORF">HII30_19500</name>
</gene>
<dbReference type="EMBL" id="JABBPN010000026">
    <property type="protein sequence ID" value="NMO97950.1"/>
    <property type="molecule type" value="Genomic_DNA"/>
</dbReference>
<protein>
    <submittedName>
        <fullName evidence="2">Uncharacterized protein</fullName>
    </submittedName>
</protein>